<accession>A0A2T7EXB0</accession>
<dbReference type="AlphaFoldDB" id="A0A2T7EXB0"/>
<feature type="region of interest" description="Disordered" evidence="1">
    <location>
        <begin position="45"/>
        <end position="89"/>
    </location>
</feature>
<feature type="region of interest" description="Disordered" evidence="1">
    <location>
        <begin position="1"/>
        <end position="33"/>
    </location>
</feature>
<dbReference type="Proteomes" id="UP000244336">
    <property type="component" value="Chromosome 2"/>
</dbReference>
<dbReference type="EMBL" id="CM009750">
    <property type="protein sequence ID" value="PUZ72448.1"/>
    <property type="molecule type" value="Genomic_DNA"/>
</dbReference>
<evidence type="ECO:0000313" key="3">
    <source>
        <dbReference type="Proteomes" id="UP000244336"/>
    </source>
</evidence>
<gene>
    <name evidence="2" type="ORF">GQ55_2G395300</name>
</gene>
<protein>
    <submittedName>
        <fullName evidence="2">Uncharacterized protein</fullName>
    </submittedName>
</protein>
<feature type="compositionally biased region" description="Low complexity" evidence="1">
    <location>
        <begin position="60"/>
        <end position="74"/>
    </location>
</feature>
<dbReference type="Gramene" id="PUZ72448">
    <property type="protein sequence ID" value="PUZ72448"/>
    <property type="gene ID" value="GQ55_2G395300"/>
</dbReference>
<evidence type="ECO:0000256" key="1">
    <source>
        <dbReference type="SAM" id="MobiDB-lite"/>
    </source>
</evidence>
<organism evidence="2 3">
    <name type="scientific">Panicum hallii var. hallii</name>
    <dbReference type="NCBI Taxonomy" id="1504633"/>
    <lineage>
        <taxon>Eukaryota</taxon>
        <taxon>Viridiplantae</taxon>
        <taxon>Streptophyta</taxon>
        <taxon>Embryophyta</taxon>
        <taxon>Tracheophyta</taxon>
        <taxon>Spermatophyta</taxon>
        <taxon>Magnoliopsida</taxon>
        <taxon>Liliopsida</taxon>
        <taxon>Poales</taxon>
        <taxon>Poaceae</taxon>
        <taxon>PACMAD clade</taxon>
        <taxon>Panicoideae</taxon>
        <taxon>Panicodae</taxon>
        <taxon>Paniceae</taxon>
        <taxon>Panicinae</taxon>
        <taxon>Panicum</taxon>
        <taxon>Panicum sect. Panicum</taxon>
    </lineage>
</organism>
<reference evidence="2 3" key="1">
    <citation type="submission" date="2018-04" db="EMBL/GenBank/DDBJ databases">
        <title>WGS assembly of Panicum hallii var. hallii HAL2.</title>
        <authorList>
            <person name="Lovell J."/>
            <person name="Jenkins J."/>
            <person name="Lowry D."/>
            <person name="Mamidi S."/>
            <person name="Sreedasyam A."/>
            <person name="Weng X."/>
            <person name="Barry K."/>
            <person name="Bonette J."/>
            <person name="Campitelli B."/>
            <person name="Daum C."/>
            <person name="Gordon S."/>
            <person name="Gould B."/>
            <person name="Lipzen A."/>
            <person name="MacQueen A."/>
            <person name="Palacio-Mejia J."/>
            <person name="Plott C."/>
            <person name="Shakirov E."/>
            <person name="Shu S."/>
            <person name="Yoshinaga Y."/>
            <person name="Zane M."/>
            <person name="Rokhsar D."/>
            <person name="Grimwood J."/>
            <person name="Schmutz J."/>
            <person name="Juenger T."/>
        </authorList>
    </citation>
    <scope>NUCLEOTIDE SEQUENCE [LARGE SCALE GENOMIC DNA]</scope>
    <source>
        <strain evidence="3">cv. HAL2</strain>
    </source>
</reference>
<sequence length="89" mass="10094">MPVGAGAGRGRPHRHRHRHRHRPPLRPSPAAVDERRVIIYRAQHHRCPFLRPHRAPPRPGTGTTPPLLPLSSPRAPSPPRPPRRRSLLT</sequence>
<feature type="compositionally biased region" description="Basic residues" evidence="1">
    <location>
        <begin position="10"/>
        <end position="24"/>
    </location>
</feature>
<keyword evidence="3" id="KW-1185">Reference proteome</keyword>
<name>A0A2T7EXB0_9POAL</name>
<proteinExistence type="predicted"/>
<feature type="compositionally biased region" description="Basic residues" evidence="1">
    <location>
        <begin position="45"/>
        <end position="56"/>
    </location>
</feature>
<evidence type="ECO:0000313" key="2">
    <source>
        <dbReference type="EMBL" id="PUZ72448.1"/>
    </source>
</evidence>